<dbReference type="EMBL" id="LYPB01000092">
    <property type="protein sequence ID" value="OAS13796.1"/>
    <property type="molecule type" value="Genomic_DNA"/>
</dbReference>
<organism evidence="2 3">
    <name type="scientific">Paenibacillus oryzisoli</name>
    <dbReference type="NCBI Taxonomy" id="1850517"/>
    <lineage>
        <taxon>Bacteria</taxon>
        <taxon>Bacillati</taxon>
        <taxon>Bacillota</taxon>
        <taxon>Bacilli</taxon>
        <taxon>Bacillales</taxon>
        <taxon>Paenibacillaceae</taxon>
        <taxon>Paenibacillus</taxon>
    </lineage>
</organism>
<protein>
    <submittedName>
        <fullName evidence="2">Uncharacterized protein</fullName>
    </submittedName>
</protein>
<dbReference type="OrthoDB" id="3540923at2"/>
<dbReference type="AlphaFoldDB" id="A0A197ZYD3"/>
<name>A0A197ZYD3_9BACL</name>
<dbReference type="Proteomes" id="UP000078454">
    <property type="component" value="Unassembled WGS sequence"/>
</dbReference>
<evidence type="ECO:0000256" key="1">
    <source>
        <dbReference type="SAM" id="Coils"/>
    </source>
</evidence>
<comment type="caution">
    <text evidence="2">The sequence shown here is derived from an EMBL/GenBank/DDBJ whole genome shotgun (WGS) entry which is preliminary data.</text>
</comment>
<keyword evidence="3" id="KW-1185">Reference proteome</keyword>
<evidence type="ECO:0000313" key="2">
    <source>
        <dbReference type="EMBL" id="OAS13796.1"/>
    </source>
</evidence>
<feature type="coiled-coil region" evidence="1">
    <location>
        <begin position="33"/>
        <end position="60"/>
    </location>
</feature>
<gene>
    <name evidence="2" type="ORF">A8708_25510</name>
</gene>
<accession>A0A197ZYD3</accession>
<evidence type="ECO:0000313" key="3">
    <source>
        <dbReference type="Proteomes" id="UP000078454"/>
    </source>
</evidence>
<keyword evidence="1" id="KW-0175">Coiled coil</keyword>
<reference evidence="2 3" key="1">
    <citation type="submission" date="2016-05" db="EMBL/GenBank/DDBJ databases">
        <title>Paenibacillus sp. 1ZS3-15 nov., isolated from the rhizosphere soil.</title>
        <authorList>
            <person name="Zhang X.X."/>
            <person name="Zhang J."/>
        </authorList>
    </citation>
    <scope>NUCLEOTIDE SEQUENCE [LARGE SCALE GENOMIC DNA]</scope>
    <source>
        <strain evidence="2 3">1ZS3-15</strain>
    </source>
</reference>
<proteinExistence type="predicted"/>
<sequence>MPDNLNLQLRVAKERMFRLHKAERKREHLLSRVYEQERLIRQLELQLESEQADVEQLTRLSLINLFHTILRSKTEQLELERQQVLTATLQLETAKQTLLDAQNDLIQVGDDLANYQRAAEDYKKLMAVKESALLNAPLLSRELERIDDSIEEQKLRVKELQEALTAGKLVVDSLTDTSNSLEKAENWGKWDLWGGGGLISTHAKHSHVDDAKRFIHEANHHIQNFRDELNDLNGSFQIEIDISGTLKMADYWFDGLISDWIVQGRITNSQSQTLSAINKIRPVVSQLHNELSAAETKLADLITKRIHWIEESSLDS</sequence>
<dbReference type="STRING" id="1850517.A8708_25510"/>
<dbReference type="RefSeq" id="WP_068670978.1">
    <property type="nucleotide sequence ID" value="NZ_LYPB01000092.1"/>
</dbReference>
<feature type="coiled-coil region" evidence="1">
    <location>
        <begin position="112"/>
        <end position="163"/>
    </location>
</feature>